<keyword evidence="3 5" id="KW-0238">DNA-binding</keyword>
<dbReference type="PRINTS" id="PR00455">
    <property type="entry name" value="HTHTETR"/>
</dbReference>
<dbReference type="Gene3D" id="1.10.10.60">
    <property type="entry name" value="Homeodomain-like"/>
    <property type="match status" value="1"/>
</dbReference>
<evidence type="ECO:0000256" key="4">
    <source>
        <dbReference type="ARBA" id="ARBA00023163"/>
    </source>
</evidence>
<dbReference type="PANTHER" id="PTHR47506:SF7">
    <property type="entry name" value="TRANSCRIPTIONAL REGULATORY PROTEIN"/>
    <property type="match status" value="1"/>
</dbReference>
<organism evidence="7 8">
    <name type="scientific">Variovorax paradoxus</name>
    <dbReference type="NCBI Taxonomy" id="34073"/>
    <lineage>
        <taxon>Bacteria</taxon>
        <taxon>Pseudomonadati</taxon>
        <taxon>Pseudomonadota</taxon>
        <taxon>Betaproteobacteria</taxon>
        <taxon>Burkholderiales</taxon>
        <taxon>Comamonadaceae</taxon>
        <taxon>Variovorax</taxon>
    </lineage>
</organism>
<dbReference type="PROSITE" id="PS50977">
    <property type="entry name" value="HTH_TETR_2"/>
    <property type="match status" value="1"/>
</dbReference>
<dbReference type="Pfam" id="PF00440">
    <property type="entry name" value="TetR_N"/>
    <property type="match status" value="1"/>
</dbReference>
<feature type="domain" description="HTH tetR-type" evidence="6">
    <location>
        <begin position="9"/>
        <end position="69"/>
    </location>
</feature>
<dbReference type="Gene3D" id="1.10.357.10">
    <property type="entry name" value="Tetracycline Repressor, domain 2"/>
    <property type="match status" value="1"/>
</dbReference>
<evidence type="ECO:0000313" key="7">
    <source>
        <dbReference type="EMBL" id="KIQ33304.1"/>
    </source>
</evidence>
<evidence type="ECO:0000256" key="1">
    <source>
        <dbReference type="ARBA" id="ARBA00022491"/>
    </source>
</evidence>
<dbReference type="GO" id="GO:0003677">
    <property type="term" value="F:DNA binding"/>
    <property type="evidence" value="ECO:0007669"/>
    <property type="project" value="UniProtKB-UniRule"/>
</dbReference>
<dbReference type="InterPro" id="IPR036271">
    <property type="entry name" value="Tet_transcr_reg_TetR-rel_C_sf"/>
</dbReference>
<accession>A0A0D0MR06</accession>
<evidence type="ECO:0000256" key="3">
    <source>
        <dbReference type="ARBA" id="ARBA00023125"/>
    </source>
</evidence>
<feature type="DNA-binding region" description="H-T-H motif" evidence="5">
    <location>
        <begin position="32"/>
        <end position="51"/>
    </location>
</feature>
<dbReference type="InterPro" id="IPR023772">
    <property type="entry name" value="DNA-bd_HTH_TetR-type_CS"/>
</dbReference>
<dbReference type="RefSeq" id="WP_042578784.1">
    <property type="nucleotide sequence ID" value="NZ_JXQQ01000023.1"/>
</dbReference>
<reference evidence="7 8" key="1">
    <citation type="submission" date="2014-12" db="EMBL/GenBank/DDBJ databases">
        <title>16Stimator: statistical estimation of ribosomal gene copy numbers from draft genome assemblies.</title>
        <authorList>
            <person name="Perisin M.A."/>
            <person name="Vetter M."/>
            <person name="Gilbert J.A."/>
            <person name="Bergelson J."/>
        </authorList>
    </citation>
    <scope>NUCLEOTIDE SEQUENCE [LARGE SCALE GENOMIC DNA]</scope>
    <source>
        <strain evidence="7 8">MEDvA23</strain>
    </source>
</reference>
<dbReference type="PANTHER" id="PTHR47506">
    <property type="entry name" value="TRANSCRIPTIONAL REGULATORY PROTEIN"/>
    <property type="match status" value="1"/>
</dbReference>
<dbReference type="InterPro" id="IPR001647">
    <property type="entry name" value="HTH_TetR"/>
</dbReference>
<evidence type="ECO:0000256" key="5">
    <source>
        <dbReference type="PROSITE-ProRule" id="PRU00335"/>
    </source>
</evidence>
<dbReference type="Proteomes" id="UP000032067">
    <property type="component" value="Unassembled WGS sequence"/>
</dbReference>
<evidence type="ECO:0000313" key="8">
    <source>
        <dbReference type="Proteomes" id="UP000032067"/>
    </source>
</evidence>
<dbReference type="PROSITE" id="PS01081">
    <property type="entry name" value="HTH_TETR_1"/>
    <property type="match status" value="1"/>
</dbReference>
<dbReference type="SUPFAM" id="SSF46689">
    <property type="entry name" value="Homeodomain-like"/>
    <property type="match status" value="1"/>
</dbReference>
<keyword evidence="4" id="KW-0804">Transcription</keyword>
<dbReference type="AlphaFoldDB" id="A0A0D0MR06"/>
<evidence type="ECO:0000259" key="6">
    <source>
        <dbReference type="PROSITE" id="PS50977"/>
    </source>
</evidence>
<name>A0A0D0MR06_VARPD</name>
<gene>
    <name evidence="7" type="ORF">RT97_10845</name>
</gene>
<proteinExistence type="predicted"/>
<dbReference type="EMBL" id="JXQQ01000023">
    <property type="protein sequence ID" value="KIQ33304.1"/>
    <property type="molecule type" value="Genomic_DNA"/>
</dbReference>
<sequence length="191" mass="20583">MRYPAAETAEKHQKILAEASRLFKERGFDGVSVSEIMKATGLTHGPFYNHFDSKDALMAECIAHSGSAALADLDAAGQTPEGMRAYVRDYMSPDHRDGRADGCLVAAFAAQSGTESSGGISVPLTTYLKSVIDRFARNFPWRTKKNARADAIRMLASMYGGVVLARAVDDEALSEEILREVLAGLQAAPKA</sequence>
<dbReference type="OrthoDB" id="9798857at2"/>
<dbReference type="InterPro" id="IPR009057">
    <property type="entry name" value="Homeodomain-like_sf"/>
</dbReference>
<comment type="caution">
    <text evidence="7">The sequence shown here is derived from an EMBL/GenBank/DDBJ whole genome shotgun (WGS) entry which is preliminary data.</text>
</comment>
<dbReference type="SUPFAM" id="SSF48498">
    <property type="entry name" value="Tetracyclin repressor-like, C-terminal domain"/>
    <property type="match status" value="1"/>
</dbReference>
<protein>
    <submittedName>
        <fullName evidence="7">TetR family transcriptional regulator</fullName>
    </submittedName>
</protein>
<keyword evidence="1" id="KW-0678">Repressor</keyword>
<keyword evidence="2" id="KW-0805">Transcription regulation</keyword>
<evidence type="ECO:0000256" key="2">
    <source>
        <dbReference type="ARBA" id="ARBA00023015"/>
    </source>
</evidence>